<proteinExistence type="predicted"/>
<name>A0A2P2R5E9_RHIMU</name>
<reference evidence="1" key="1">
    <citation type="submission" date="2018-02" db="EMBL/GenBank/DDBJ databases">
        <title>Rhizophora mucronata_Transcriptome.</title>
        <authorList>
            <person name="Meera S.P."/>
            <person name="Sreeshan A."/>
            <person name="Augustine A."/>
        </authorList>
    </citation>
    <scope>NUCLEOTIDE SEQUENCE</scope>
    <source>
        <tissue evidence="1">Leaf</tissue>
    </source>
</reference>
<sequence>MITKIINKEPCPSNQLKGIPIHRHNEYRL</sequence>
<evidence type="ECO:0000313" key="1">
    <source>
        <dbReference type="EMBL" id="MBX74417.1"/>
    </source>
</evidence>
<protein>
    <submittedName>
        <fullName evidence="1">Uncharacterized protein</fullName>
    </submittedName>
</protein>
<accession>A0A2P2R5E9</accession>
<dbReference type="AlphaFoldDB" id="A0A2P2R5E9"/>
<organism evidence="1">
    <name type="scientific">Rhizophora mucronata</name>
    <name type="common">Asiatic mangrove</name>
    <dbReference type="NCBI Taxonomy" id="61149"/>
    <lineage>
        <taxon>Eukaryota</taxon>
        <taxon>Viridiplantae</taxon>
        <taxon>Streptophyta</taxon>
        <taxon>Embryophyta</taxon>
        <taxon>Tracheophyta</taxon>
        <taxon>Spermatophyta</taxon>
        <taxon>Magnoliopsida</taxon>
        <taxon>eudicotyledons</taxon>
        <taxon>Gunneridae</taxon>
        <taxon>Pentapetalae</taxon>
        <taxon>rosids</taxon>
        <taxon>fabids</taxon>
        <taxon>Malpighiales</taxon>
        <taxon>Rhizophoraceae</taxon>
        <taxon>Rhizophora</taxon>
    </lineage>
</organism>
<dbReference type="EMBL" id="GGEC01093933">
    <property type="protein sequence ID" value="MBX74417.1"/>
    <property type="molecule type" value="Transcribed_RNA"/>
</dbReference>